<dbReference type="InterPro" id="IPR026262">
    <property type="entry name" value="DinJ"/>
</dbReference>
<dbReference type="Proteomes" id="UP000011708">
    <property type="component" value="Chromosome"/>
</dbReference>
<dbReference type="EMBL" id="AGDW01000009">
    <property type="protein sequence ID" value="EMB32957.1"/>
    <property type="molecule type" value="Genomic_DNA"/>
</dbReference>
<dbReference type="RefSeq" id="WP_002676649.1">
    <property type="nucleotide sequence ID" value="NZ_CM001794.1"/>
</dbReference>
<dbReference type="Gene3D" id="1.10.1220.10">
    <property type="entry name" value="Met repressor-like"/>
    <property type="match status" value="1"/>
</dbReference>
<dbReference type="InterPro" id="IPR007337">
    <property type="entry name" value="RelB/DinJ"/>
</dbReference>
<organism evidence="3">
    <name type="scientific">Treponema denticola H1-T</name>
    <dbReference type="NCBI Taxonomy" id="999431"/>
    <lineage>
        <taxon>Bacteria</taxon>
        <taxon>Pseudomonadati</taxon>
        <taxon>Spirochaetota</taxon>
        <taxon>Spirochaetia</taxon>
        <taxon>Spirochaetales</taxon>
        <taxon>Treponemataceae</taxon>
        <taxon>Treponema</taxon>
    </lineage>
</organism>
<accession>M2C6Q6</accession>
<dbReference type="PIRSF" id="PIRSF003108">
    <property type="entry name" value="DinJ"/>
    <property type="match status" value="1"/>
</dbReference>
<dbReference type="GO" id="GO:0044010">
    <property type="term" value="P:single-species biofilm formation"/>
    <property type="evidence" value="ECO:0007669"/>
    <property type="project" value="InterPro"/>
</dbReference>
<keyword evidence="2" id="KW-1277">Toxin-antitoxin system</keyword>
<proteinExistence type="inferred from homology"/>
<dbReference type="NCBIfam" id="TIGR02384">
    <property type="entry name" value="RelB_DinJ"/>
    <property type="match status" value="1"/>
</dbReference>
<name>M2C6Q6_TREDN</name>
<evidence type="ECO:0000256" key="2">
    <source>
        <dbReference type="ARBA" id="ARBA00022649"/>
    </source>
</evidence>
<dbReference type="InterPro" id="IPR013321">
    <property type="entry name" value="Arc_rbn_hlx_hlx"/>
</dbReference>
<sequence>MSTAVLQTRVDSQIKKEADDLFNALGIDTTTAIRLFLKQAINQQKIPFEILPPQKEFSPSVLAAIKEARQISCDASVKQYKTAKELLADCEV</sequence>
<gene>
    <name evidence="3" type="ORF">HMPREF9725_00489</name>
</gene>
<comment type="caution">
    <text evidence="3">The sequence shown here is derived from an EMBL/GenBank/DDBJ whole genome shotgun (WGS) entry which is preliminary data.</text>
</comment>
<comment type="similarity">
    <text evidence="1">Belongs to the RelB/DinJ antitoxin family.</text>
</comment>
<dbReference type="PANTHER" id="PTHR38781:SF1">
    <property type="entry name" value="ANTITOXIN DINJ-RELATED"/>
    <property type="match status" value="1"/>
</dbReference>
<evidence type="ECO:0000256" key="1">
    <source>
        <dbReference type="ARBA" id="ARBA00010562"/>
    </source>
</evidence>
<evidence type="ECO:0000313" key="3">
    <source>
        <dbReference type="EMBL" id="EMB32957.1"/>
    </source>
</evidence>
<protein>
    <submittedName>
        <fullName evidence="3">RelB/DinJ family addiction module antitoxin</fullName>
    </submittedName>
</protein>
<dbReference type="PANTHER" id="PTHR38781">
    <property type="entry name" value="ANTITOXIN DINJ-RELATED"/>
    <property type="match status" value="1"/>
</dbReference>
<dbReference type="HOGENOM" id="CLU_154558_5_3_12"/>
<dbReference type="PATRIC" id="fig|999431.4.peg.507"/>
<dbReference type="Pfam" id="PF04221">
    <property type="entry name" value="RelB"/>
    <property type="match status" value="1"/>
</dbReference>
<dbReference type="GO" id="GO:0006355">
    <property type="term" value="P:regulation of DNA-templated transcription"/>
    <property type="evidence" value="ECO:0007669"/>
    <property type="project" value="InterPro"/>
</dbReference>
<dbReference type="GO" id="GO:0000987">
    <property type="term" value="F:cis-regulatory region sequence-specific DNA binding"/>
    <property type="evidence" value="ECO:0007669"/>
    <property type="project" value="InterPro"/>
</dbReference>
<dbReference type="GO" id="GO:0006351">
    <property type="term" value="P:DNA-templated transcription"/>
    <property type="evidence" value="ECO:0007669"/>
    <property type="project" value="TreeGrafter"/>
</dbReference>
<dbReference type="AlphaFoldDB" id="M2C6Q6"/>
<reference evidence="3" key="1">
    <citation type="submission" date="2012-01" db="EMBL/GenBank/DDBJ databases">
        <title>The Genome Sequence of Treponema denticola H1-T.</title>
        <authorList>
            <consortium name="The Broad Institute Genome Sequencing Platform"/>
            <person name="Earl A."/>
            <person name="Ward D."/>
            <person name="Feldgarden M."/>
            <person name="Gevers D."/>
            <person name="Blanton J.M."/>
            <person name="Fenno C.J."/>
            <person name="Baranova O.V."/>
            <person name="Mathney J."/>
            <person name="Dewhirst F.E."/>
            <person name="Izard J."/>
            <person name="Young S.K."/>
            <person name="Zeng Q."/>
            <person name="Gargeya S."/>
            <person name="Fitzgerald M."/>
            <person name="Haas B."/>
            <person name="Abouelleil A."/>
            <person name="Alvarado L."/>
            <person name="Arachchi H.M."/>
            <person name="Berlin A."/>
            <person name="Chapman S.B."/>
            <person name="Gearin G."/>
            <person name="Goldberg J."/>
            <person name="Griggs A."/>
            <person name="Gujja S."/>
            <person name="Hansen M."/>
            <person name="Heiman D."/>
            <person name="Howarth C."/>
            <person name="Larimer J."/>
            <person name="Lui A."/>
            <person name="MacDonald P.J.P."/>
            <person name="McCowen C."/>
            <person name="Montmayeur A."/>
            <person name="Murphy C."/>
            <person name="Neiman D."/>
            <person name="Pearson M."/>
            <person name="Priest M."/>
            <person name="Roberts A."/>
            <person name="Saif S."/>
            <person name="Shea T."/>
            <person name="Sisk P."/>
            <person name="Stolte C."/>
            <person name="Sykes S."/>
            <person name="Wortman J."/>
            <person name="Nusbaum C."/>
            <person name="Birren B."/>
        </authorList>
    </citation>
    <scope>NUCLEOTIDE SEQUENCE [LARGE SCALE GENOMIC DNA]</scope>
    <source>
        <strain evidence="3">H1-T</strain>
    </source>
</reference>
<dbReference type="GO" id="GO:0015643">
    <property type="term" value="F:toxic substance binding"/>
    <property type="evidence" value="ECO:0007669"/>
    <property type="project" value="InterPro"/>
</dbReference>
<dbReference type="GeneID" id="2740289"/>